<dbReference type="SUPFAM" id="SSF56726">
    <property type="entry name" value="DNA topoisomerase IV, alpha subunit"/>
    <property type="match status" value="1"/>
</dbReference>
<sequence>MLSSFYDDFQPCLLITSKGYPDLATRSLLSKLCQKYPRLPMYALVDADPHGIGIYLTYKYGSKVTNFIPNLKLLEIIELINN</sequence>
<organism evidence="4">
    <name type="scientific">Hymenolepis diminuta</name>
    <name type="common">Rat tapeworm</name>
    <dbReference type="NCBI Taxonomy" id="6216"/>
    <lineage>
        <taxon>Eukaryota</taxon>
        <taxon>Metazoa</taxon>
        <taxon>Spiralia</taxon>
        <taxon>Lophotrochozoa</taxon>
        <taxon>Platyhelminthes</taxon>
        <taxon>Cestoda</taxon>
        <taxon>Eucestoda</taxon>
        <taxon>Cyclophyllidea</taxon>
        <taxon>Hymenolepididae</taxon>
        <taxon>Hymenolepis</taxon>
    </lineage>
</organism>
<dbReference type="WBParaSite" id="HDID_0000394001-mRNA-1">
    <property type="protein sequence ID" value="HDID_0000394001-mRNA-1"/>
    <property type="gene ID" value="HDID_0000394001"/>
</dbReference>
<reference evidence="2 3" key="2">
    <citation type="submission" date="2018-11" db="EMBL/GenBank/DDBJ databases">
        <authorList>
            <consortium name="Pathogen Informatics"/>
        </authorList>
    </citation>
    <scope>NUCLEOTIDE SEQUENCE [LARGE SCALE GENOMIC DNA]</scope>
</reference>
<dbReference type="PANTHER" id="PTHR10848:SF0">
    <property type="entry name" value="MEIOTIC RECOMBINATION PROTEIN SPO11"/>
    <property type="match status" value="1"/>
</dbReference>
<dbReference type="PRINTS" id="PR01550">
    <property type="entry name" value="TOP6AFAMILY"/>
</dbReference>
<dbReference type="EMBL" id="UYSG01001331">
    <property type="protein sequence ID" value="VDL41239.1"/>
    <property type="molecule type" value="Genomic_DNA"/>
</dbReference>
<dbReference type="GO" id="GO:0000706">
    <property type="term" value="P:meiotic DNA double-strand break processing"/>
    <property type="evidence" value="ECO:0007669"/>
    <property type="project" value="TreeGrafter"/>
</dbReference>
<dbReference type="InterPro" id="IPR002815">
    <property type="entry name" value="Spo11/TopoVI_A"/>
</dbReference>
<name>A0A0R3SGC2_HYMDI</name>
<dbReference type="GO" id="GO:0003918">
    <property type="term" value="F:DNA topoisomerase type II (double strand cut, ATP-hydrolyzing) activity"/>
    <property type="evidence" value="ECO:0007669"/>
    <property type="project" value="InterPro"/>
</dbReference>
<dbReference type="Proteomes" id="UP000274504">
    <property type="component" value="Unassembled WGS sequence"/>
</dbReference>
<feature type="domain" description="Topoisomerase 6 subunit A/Spo11 TOPRIM" evidence="1">
    <location>
        <begin position="5"/>
        <end position="66"/>
    </location>
</feature>
<dbReference type="InterPro" id="IPR034136">
    <property type="entry name" value="TOPRIM_Topo6A/Spo11"/>
</dbReference>
<dbReference type="GO" id="GO:0000228">
    <property type="term" value="C:nuclear chromosome"/>
    <property type="evidence" value="ECO:0007669"/>
    <property type="project" value="TreeGrafter"/>
</dbReference>
<dbReference type="AlphaFoldDB" id="A0A0R3SGC2"/>
<evidence type="ECO:0000313" key="2">
    <source>
        <dbReference type="EMBL" id="VDL41239.1"/>
    </source>
</evidence>
<accession>A0A0R3SGC2</accession>
<evidence type="ECO:0000313" key="4">
    <source>
        <dbReference type="WBParaSite" id="HDID_0000394001-mRNA-1"/>
    </source>
</evidence>
<dbReference type="InterPro" id="IPR036078">
    <property type="entry name" value="Spo11/TopoVI_A_sf"/>
</dbReference>
<dbReference type="GO" id="GO:0003677">
    <property type="term" value="F:DNA binding"/>
    <property type="evidence" value="ECO:0007669"/>
    <property type="project" value="InterPro"/>
</dbReference>
<dbReference type="OrthoDB" id="5377392at2759"/>
<reference evidence="4" key="1">
    <citation type="submission" date="2016-04" db="UniProtKB">
        <authorList>
            <consortium name="WormBaseParasite"/>
        </authorList>
    </citation>
    <scope>IDENTIFICATION</scope>
</reference>
<dbReference type="PANTHER" id="PTHR10848">
    <property type="entry name" value="MEIOTIC RECOMBINATION PROTEIN SPO11"/>
    <property type="match status" value="1"/>
</dbReference>
<dbReference type="GO" id="GO:0007131">
    <property type="term" value="P:reciprocal meiotic recombination"/>
    <property type="evidence" value="ECO:0007669"/>
    <property type="project" value="TreeGrafter"/>
</dbReference>
<dbReference type="STRING" id="6216.A0A0R3SGC2"/>
<dbReference type="GO" id="GO:0042138">
    <property type="term" value="P:meiotic DNA double-strand break formation"/>
    <property type="evidence" value="ECO:0007669"/>
    <property type="project" value="TreeGrafter"/>
</dbReference>
<proteinExistence type="predicted"/>
<dbReference type="Pfam" id="PF21180">
    <property type="entry name" value="TOP6A-Spo11_Toprim"/>
    <property type="match status" value="1"/>
</dbReference>
<protein>
    <submittedName>
        <fullName evidence="4">TP6A_N domain-containing protein</fullName>
    </submittedName>
</protein>
<evidence type="ECO:0000313" key="3">
    <source>
        <dbReference type="Proteomes" id="UP000274504"/>
    </source>
</evidence>
<dbReference type="Gene3D" id="3.40.1360.10">
    <property type="match status" value="1"/>
</dbReference>
<gene>
    <name evidence="2" type="ORF">HDID_LOCUS3938</name>
</gene>
<evidence type="ECO:0000259" key="1">
    <source>
        <dbReference type="Pfam" id="PF21180"/>
    </source>
</evidence>